<dbReference type="STRING" id="474950.SAMN05421771_2883"/>
<evidence type="ECO:0000313" key="3">
    <source>
        <dbReference type="Proteomes" id="UP000199024"/>
    </source>
</evidence>
<feature type="domain" description="Stress-response A/B barrel" evidence="1">
    <location>
        <begin position="2"/>
        <end position="95"/>
    </location>
</feature>
<dbReference type="SUPFAM" id="SSF54909">
    <property type="entry name" value="Dimeric alpha+beta barrel"/>
    <property type="match status" value="1"/>
</dbReference>
<dbReference type="AlphaFoldDB" id="A0A1I6MKX7"/>
<gene>
    <name evidence="2" type="ORF">SAMN05421771_2883</name>
</gene>
<proteinExistence type="predicted"/>
<sequence length="95" mass="10638">MFIHVFAFRWQPGVTPAQKEQVAAAIRSLQGQIPGLIETFVGTNLSPRGQGYEFGGVMKFEDQATFERYNPHPAHAALLGWLLPLIEPLELDFEV</sequence>
<dbReference type="EMBL" id="FOZL01000001">
    <property type="protein sequence ID" value="SFS16258.1"/>
    <property type="molecule type" value="Genomic_DNA"/>
</dbReference>
<dbReference type="Proteomes" id="UP000199024">
    <property type="component" value="Unassembled WGS sequence"/>
</dbReference>
<dbReference type="OrthoDB" id="9808130at2"/>
<dbReference type="InterPro" id="IPR011008">
    <property type="entry name" value="Dimeric_a/b-barrel"/>
</dbReference>
<dbReference type="Gene3D" id="3.30.70.100">
    <property type="match status" value="1"/>
</dbReference>
<organism evidence="2 3">
    <name type="scientific">Granulicella pectinivorans</name>
    <dbReference type="NCBI Taxonomy" id="474950"/>
    <lineage>
        <taxon>Bacteria</taxon>
        <taxon>Pseudomonadati</taxon>
        <taxon>Acidobacteriota</taxon>
        <taxon>Terriglobia</taxon>
        <taxon>Terriglobales</taxon>
        <taxon>Acidobacteriaceae</taxon>
        <taxon>Granulicella</taxon>
    </lineage>
</organism>
<dbReference type="InterPro" id="IPR013097">
    <property type="entry name" value="Dabb"/>
</dbReference>
<protein>
    <submittedName>
        <fullName evidence="2">Stress responsive A/B Barrel Domain</fullName>
    </submittedName>
</protein>
<dbReference type="RefSeq" id="WP_089839877.1">
    <property type="nucleotide sequence ID" value="NZ_FOZL01000001.1"/>
</dbReference>
<dbReference type="Pfam" id="PF07876">
    <property type="entry name" value="Dabb"/>
    <property type="match status" value="1"/>
</dbReference>
<evidence type="ECO:0000259" key="1">
    <source>
        <dbReference type="PROSITE" id="PS51502"/>
    </source>
</evidence>
<evidence type="ECO:0000313" key="2">
    <source>
        <dbReference type="EMBL" id="SFS16258.1"/>
    </source>
</evidence>
<keyword evidence="3" id="KW-1185">Reference proteome</keyword>
<accession>A0A1I6MKX7</accession>
<name>A0A1I6MKX7_9BACT</name>
<dbReference type="SMART" id="SM00886">
    <property type="entry name" value="Dabb"/>
    <property type="match status" value="1"/>
</dbReference>
<reference evidence="2 3" key="1">
    <citation type="submission" date="2016-10" db="EMBL/GenBank/DDBJ databases">
        <authorList>
            <person name="de Groot N.N."/>
        </authorList>
    </citation>
    <scope>NUCLEOTIDE SEQUENCE [LARGE SCALE GENOMIC DNA]</scope>
    <source>
        <strain evidence="2 3">DSM 21001</strain>
    </source>
</reference>
<dbReference type="PROSITE" id="PS51502">
    <property type="entry name" value="S_R_A_B_BARREL"/>
    <property type="match status" value="1"/>
</dbReference>